<reference evidence="3 4" key="1">
    <citation type="submission" date="2019-10" db="EMBL/GenBank/DDBJ databases">
        <title>Genome sequence of Luteimicrobium xylanilyticum HY-24.</title>
        <authorList>
            <person name="Kim D.Y."/>
            <person name="Park H.-Y."/>
        </authorList>
    </citation>
    <scope>NUCLEOTIDE SEQUENCE [LARGE SCALE GENOMIC DNA]</scope>
    <source>
        <strain evidence="3 4">HY-24</strain>
    </source>
</reference>
<proteinExistence type="predicted"/>
<protein>
    <submittedName>
        <fullName evidence="3">Non-specific serine/threonine protein kinase</fullName>
        <ecNumber evidence="3">2.7.11.1</ecNumber>
    </submittedName>
</protein>
<dbReference type="EMBL" id="CP045529">
    <property type="protein sequence ID" value="QFU98598.1"/>
    <property type="molecule type" value="Genomic_DNA"/>
</dbReference>
<feature type="region of interest" description="Disordered" evidence="1">
    <location>
        <begin position="387"/>
        <end position="415"/>
    </location>
</feature>
<evidence type="ECO:0000313" key="4">
    <source>
        <dbReference type="Proteomes" id="UP000326702"/>
    </source>
</evidence>
<dbReference type="GO" id="GO:0004674">
    <property type="term" value="F:protein serine/threonine kinase activity"/>
    <property type="evidence" value="ECO:0007669"/>
    <property type="project" value="UniProtKB-KW"/>
</dbReference>
<feature type="compositionally biased region" description="Low complexity" evidence="1">
    <location>
        <begin position="389"/>
        <end position="407"/>
    </location>
</feature>
<organism evidence="3 4">
    <name type="scientific">Luteimicrobium xylanilyticum</name>
    <dbReference type="NCBI Taxonomy" id="1133546"/>
    <lineage>
        <taxon>Bacteria</taxon>
        <taxon>Bacillati</taxon>
        <taxon>Actinomycetota</taxon>
        <taxon>Actinomycetes</taxon>
        <taxon>Micrococcales</taxon>
        <taxon>Luteimicrobium</taxon>
    </lineage>
</organism>
<name>A0A5P9QAV9_9MICO</name>
<dbReference type="SUPFAM" id="SSF56112">
    <property type="entry name" value="Protein kinase-like (PK-like)"/>
    <property type="match status" value="1"/>
</dbReference>
<keyword evidence="2" id="KW-1133">Transmembrane helix</keyword>
<dbReference type="AlphaFoldDB" id="A0A5P9QAV9"/>
<dbReference type="Proteomes" id="UP000326702">
    <property type="component" value="Chromosome"/>
</dbReference>
<keyword evidence="3" id="KW-0808">Transferase</keyword>
<keyword evidence="2" id="KW-0812">Transmembrane</keyword>
<keyword evidence="3" id="KW-0723">Serine/threonine-protein kinase</keyword>
<evidence type="ECO:0000256" key="1">
    <source>
        <dbReference type="SAM" id="MobiDB-lite"/>
    </source>
</evidence>
<sequence>MRSAGFLFDVSMTGPSEPRPPAASGERAARDVPGGPVREALQAAGYTGAARVGGAWAVRAPDGAACALQVLRRAELGPAVDERVARLRTVEHAHVARVATVVEAGGELAVVLRGGTGTPLRDVLARRGALRAGEVVTIVTGVGHALGALHAAGLAQGGVTADRVVVDDDGRCHLQPSVAPPGTGASPAADVRALAGLARDAVADGTDAADGPATDPAHVPDAGDAAAVAALLGILDASARGDGTHGATTAEELANVVARTVAAEPVSVPDLAALAAVAMGRSAGAADGSAPSAADGRPVTGVVRRPVSQAPRRRVIPPRTADPLEDTLVRARALAAPEGPSEPEGRRARAAARLRRRRTRTAVLAGAVAGLVVVAVALAVLRPWTSGQPAEAAPSASAPAAASHPAPTDATLERDRPELAARELTQRRGAMLAGATAEDAVTVHGSPARAADDALAAQLARRGTIVTAPRVDVAAARLVTSDADAATVDVRYTIGAYTLRAKDGATTAVPAAAERTDRLELAWTDHGWRVRSVAGD</sequence>
<gene>
    <name evidence="3" type="primary">pknH</name>
    <name evidence="3" type="ORF">KDY119_02114</name>
</gene>
<dbReference type="InterPro" id="IPR011009">
    <property type="entry name" value="Kinase-like_dom_sf"/>
</dbReference>
<feature type="region of interest" description="Disordered" evidence="1">
    <location>
        <begin position="284"/>
        <end position="312"/>
    </location>
</feature>
<keyword evidence="4" id="KW-1185">Reference proteome</keyword>
<feature type="compositionally biased region" description="Low complexity" evidence="1">
    <location>
        <begin position="284"/>
        <end position="307"/>
    </location>
</feature>
<evidence type="ECO:0000313" key="3">
    <source>
        <dbReference type="EMBL" id="QFU98598.1"/>
    </source>
</evidence>
<dbReference type="Gene3D" id="1.10.510.10">
    <property type="entry name" value="Transferase(Phosphotransferase) domain 1"/>
    <property type="match status" value="1"/>
</dbReference>
<keyword evidence="3" id="KW-0418">Kinase</keyword>
<evidence type="ECO:0000256" key="2">
    <source>
        <dbReference type="SAM" id="Phobius"/>
    </source>
</evidence>
<dbReference type="EC" id="2.7.11.1" evidence="3"/>
<feature type="region of interest" description="Disordered" evidence="1">
    <location>
        <begin position="1"/>
        <end position="33"/>
    </location>
</feature>
<accession>A0A5P9QAV9</accession>
<dbReference type="KEGG" id="lxl:KDY119_02114"/>
<keyword evidence="2" id="KW-0472">Membrane</keyword>
<feature type="transmembrane region" description="Helical" evidence="2">
    <location>
        <begin position="362"/>
        <end position="381"/>
    </location>
</feature>